<dbReference type="EMBL" id="MWWS01000004">
    <property type="protein sequence ID" value="OZG49811.1"/>
    <property type="molecule type" value="Genomic_DNA"/>
</dbReference>
<dbReference type="GO" id="GO:0003677">
    <property type="term" value="F:DNA binding"/>
    <property type="evidence" value="ECO:0007669"/>
    <property type="project" value="InterPro"/>
</dbReference>
<organism evidence="1 2">
    <name type="scientific">Bombiscardovia coagulans</name>
    <dbReference type="NCBI Taxonomy" id="686666"/>
    <lineage>
        <taxon>Bacteria</taxon>
        <taxon>Bacillati</taxon>
        <taxon>Actinomycetota</taxon>
        <taxon>Actinomycetes</taxon>
        <taxon>Bifidobacteriales</taxon>
        <taxon>Bifidobacteriaceae</taxon>
        <taxon>Bombiscardovia</taxon>
    </lineage>
</organism>
<comment type="caution">
    <text evidence="1">The sequence shown here is derived from an EMBL/GenBank/DDBJ whole genome shotgun (WGS) entry which is preliminary data.</text>
</comment>
<dbReference type="AlphaFoldDB" id="A0A261ESI0"/>
<keyword evidence="2" id="KW-1185">Reference proteome</keyword>
<dbReference type="Gene3D" id="1.10.260.40">
    <property type="entry name" value="lambda repressor-like DNA-binding domains"/>
    <property type="match status" value="1"/>
</dbReference>
<dbReference type="InterPro" id="IPR010982">
    <property type="entry name" value="Lambda_DNA-bd_dom_sf"/>
</dbReference>
<name>A0A261ESI0_9BIFI</name>
<gene>
    <name evidence="1" type="ORF">BOCO_0328</name>
</gene>
<evidence type="ECO:0000313" key="1">
    <source>
        <dbReference type="EMBL" id="OZG49811.1"/>
    </source>
</evidence>
<reference evidence="1 2" key="1">
    <citation type="journal article" date="2017" name="BMC Genomics">
        <title>Comparative genomic and phylogenomic analyses of the Bifidobacteriaceae family.</title>
        <authorList>
            <person name="Lugli G.A."/>
            <person name="Milani C."/>
            <person name="Turroni F."/>
            <person name="Duranti S."/>
            <person name="Mancabelli L."/>
            <person name="Mangifesta M."/>
            <person name="Ferrario C."/>
            <person name="Modesto M."/>
            <person name="Mattarelli P."/>
            <person name="Jiri K."/>
            <person name="van Sinderen D."/>
            <person name="Ventura M."/>
        </authorList>
    </citation>
    <scope>NUCLEOTIDE SEQUENCE [LARGE SCALE GENOMIC DNA]</scope>
    <source>
        <strain evidence="1 2">DSM 22924</strain>
    </source>
</reference>
<proteinExistence type="predicted"/>
<dbReference type="SUPFAM" id="SSF47413">
    <property type="entry name" value="lambda repressor-like DNA-binding domains"/>
    <property type="match status" value="1"/>
</dbReference>
<dbReference type="Proteomes" id="UP000216004">
    <property type="component" value="Unassembled WGS sequence"/>
</dbReference>
<protein>
    <submittedName>
        <fullName evidence="1">Uncharacterized protein</fullName>
    </submittedName>
</protein>
<accession>A0A261ESI0</accession>
<evidence type="ECO:0000313" key="2">
    <source>
        <dbReference type="Proteomes" id="UP000216004"/>
    </source>
</evidence>
<sequence>MSPAEMRCLCEYMGLSAKWLAARWGVTDYSVQRWERNRILPDSLAQDLADLEVEFNQIVAREIERRADVILVPRTDDEALEGKPAAWWRAIAHRVREDTDAMIVYYSDDVRVDHEPQA</sequence>